<dbReference type="PRINTS" id="PR00359">
    <property type="entry name" value="BP450"/>
</dbReference>
<evidence type="ECO:0000256" key="6">
    <source>
        <dbReference type="ARBA" id="ARBA00023033"/>
    </source>
</evidence>
<keyword evidence="4 7" id="KW-0560">Oxidoreductase</keyword>
<dbReference type="EMBL" id="BLIN01000005">
    <property type="protein sequence ID" value="GFE07244.1"/>
    <property type="molecule type" value="Genomic_DNA"/>
</dbReference>
<evidence type="ECO:0000256" key="1">
    <source>
        <dbReference type="ARBA" id="ARBA00010617"/>
    </source>
</evidence>
<keyword evidence="3 7" id="KW-0479">Metal-binding</keyword>
<dbReference type="InterPro" id="IPR001128">
    <property type="entry name" value="Cyt_P450"/>
</dbReference>
<feature type="region of interest" description="Disordered" evidence="8">
    <location>
        <begin position="1"/>
        <end position="24"/>
    </location>
</feature>
<keyword evidence="6 7" id="KW-0503">Monooxygenase</keyword>
<dbReference type="GO" id="GO:0005506">
    <property type="term" value="F:iron ion binding"/>
    <property type="evidence" value="ECO:0007669"/>
    <property type="project" value="InterPro"/>
</dbReference>
<dbReference type="Proteomes" id="UP000435837">
    <property type="component" value="Unassembled WGS sequence"/>
</dbReference>
<dbReference type="GeneID" id="96633043"/>
<evidence type="ECO:0000313" key="9">
    <source>
        <dbReference type="EMBL" id="GFE07244.1"/>
    </source>
</evidence>
<proteinExistence type="inferred from homology"/>
<evidence type="ECO:0000256" key="4">
    <source>
        <dbReference type="ARBA" id="ARBA00023002"/>
    </source>
</evidence>
<dbReference type="InterPro" id="IPR002397">
    <property type="entry name" value="Cyt_P450_B"/>
</dbReference>
<dbReference type="RefSeq" id="WP_159476515.1">
    <property type="nucleotide sequence ID" value="NZ_BAAATH010000005.1"/>
</dbReference>
<dbReference type="FunFam" id="1.10.630.10:FF:000018">
    <property type="entry name" value="Cytochrome P450 monooxygenase"/>
    <property type="match status" value="1"/>
</dbReference>
<gene>
    <name evidence="9" type="ORF">Scani_35120</name>
</gene>
<evidence type="ECO:0000256" key="8">
    <source>
        <dbReference type="SAM" id="MobiDB-lite"/>
    </source>
</evidence>
<evidence type="ECO:0000256" key="5">
    <source>
        <dbReference type="ARBA" id="ARBA00023004"/>
    </source>
</evidence>
<dbReference type="AlphaFoldDB" id="A0A640S8W9"/>
<evidence type="ECO:0000256" key="3">
    <source>
        <dbReference type="ARBA" id="ARBA00022723"/>
    </source>
</evidence>
<sequence length="421" mass="45905">MTSPPTPTTPTIASAGTEPARGNPAPLHYPMPRQCPYAPPEEVTAVRAGGAVPRVTIWNGVRPWLFTRYEDARVVLSDPRFSADKSRPGYPLSSAVALAETAVTPTLLIMDNPEHDHYRRLVLGEFTVKRAESLRPAVRAVVDGCLDRMLQGPAPADLVTGLALPVALSVICEFLGVPFEDRELFRSLTHTMNAIGGTTETAAAARQELQEYLECLVAVREKHPQQDFISRMAVKHLGTGAMDHERLAAMALLLLTAGHDTTANMISLGVLTLLRHPAHFTALRDGDAPGLLAGTVEEMLRHLTIVQRGIRRIALEDVDVNGHLVRAGEGVIAAVNVANRDPRRFPSGEDFDPAERAHGHLAFGYGPHQCLGQSLARVELQEVYAAVARRIPTLRTAVPDTELRFKEDMAVYGVHELPVTW</sequence>
<keyword evidence="2 7" id="KW-0349">Heme</keyword>
<dbReference type="CDD" id="cd11030">
    <property type="entry name" value="CYP105-like"/>
    <property type="match status" value="1"/>
</dbReference>
<name>A0A640S8W9_9ACTN</name>
<organism evidence="9 10">
    <name type="scientific">Streptomyces caniferus</name>
    <dbReference type="NCBI Taxonomy" id="285557"/>
    <lineage>
        <taxon>Bacteria</taxon>
        <taxon>Bacillati</taxon>
        <taxon>Actinomycetota</taxon>
        <taxon>Actinomycetes</taxon>
        <taxon>Kitasatosporales</taxon>
        <taxon>Streptomycetaceae</taxon>
        <taxon>Streptomyces</taxon>
    </lineage>
</organism>
<dbReference type="Gene3D" id="1.10.630.10">
    <property type="entry name" value="Cytochrome P450"/>
    <property type="match status" value="1"/>
</dbReference>
<dbReference type="GO" id="GO:0016705">
    <property type="term" value="F:oxidoreductase activity, acting on paired donors, with incorporation or reduction of molecular oxygen"/>
    <property type="evidence" value="ECO:0007669"/>
    <property type="project" value="InterPro"/>
</dbReference>
<dbReference type="InterPro" id="IPR036396">
    <property type="entry name" value="Cyt_P450_sf"/>
</dbReference>
<comment type="similarity">
    <text evidence="1 7">Belongs to the cytochrome P450 family.</text>
</comment>
<evidence type="ECO:0000313" key="10">
    <source>
        <dbReference type="Proteomes" id="UP000435837"/>
    </source>
</evidence>
<evidence type="ECO:0000256" key="7">
    <source>
        <dbReference type="RuleBase" id="RU000461"/>
    </source>
</evidence>
<dbReference type="PRINTS" id="PR00385">
    <property type="entry name" value="P450"/>
</dbReference>
<accession>A0A640S8W9</accession>
<reference evidence="9 10" key="1">
    <citation type="submission" date="2019-12" db="EMBL/GenBank/DDBJ databases">
        <title>Whole genome shotgun sequence of Streptomyces caniferus NBRC 15389.</title>
        <authorList>
            <person name="Ichikawa N."/>
            <person name="Kimura A."/>
            <person name="Kitahashi Y."/>
            <person name="Komaki H."/>
            <person name="Tamura T."/>
        </authorList>
    </citation>
    <scope>NUCLEOTIDE SEQUENCE [LARGE SCALE GENOMIC DNA]</scope>
    <source>
        <strain evidence="9 10">NBRC 15389</strain>
    </source>
</reference>
<dbReference type="PROSITE" id="PS00086">
    <property type="entry name" value="CYTOCHROME_P450"/>
    <property type="match status" value="1"/>
</dbReference>
<keyword evidence="5 7" id="KW-0408">Iron</keyword>
<dbReference type="GO" id="GO:0004497">
    <property type="term" value="F:monooxygenase activity"/>
    <property type="evidence" value="ECO:0007669"/>
    <property type="project" value="UniProtKB-KW"/>
</dbReference>
<dbReference type="PANTHER" id="PTHR46696:SF1">
    <property type="entry name" value="CYTOCHROME P450 YJIB-RELATED"/>
    <property type="match status" value="1"/>
</dbReference>
<dbReference type="SUPFAM" id="SSF48264">
    <property type="entry name" value="Cytochrome P450"/>
    <property type="match status" value="1"/>
</dbReference>
<dbReference type="GO" id="GO:0020037">
    <property type="term" value="F:heme binding"/>
    <property type="evidence" value="ECO:0007669"/>
    <property type="project" value="InterPro"/>
</dbReference>
<dbReference type="OrthoDB" id="3664945at2"/>
<protein>
    <submittedName>
        <fullName evidence="9">Cytochrome P450</fullName>
    </submittedName>
</protein>
<dbReference type="Pfam" id="PF00067">
    <property type="entry name" value="p450"/>
    <property type="match status" value="2"/>
</dbReference>
<evidence type="ECO:0000256" key="2">
    <source>
        <dbReference type="ARBA" id="ARBA00022617"/>
    </source>
</evidence>
<dbReference type="InterPro" id="IPR017972">
    <property type="entry name" value="Cyt_P450_CS"/>
</dbReference>
<comment type="caution">
    <text evidence="9">The sequence shown here is derived from an EMBL/GenBank/DDBJ whole genome shotgun (WGS) entry which is preliminary data.</text>
</comment>
<dbReference type="PANTHER" id="PTHR46696">
    <property type="entry name" value="P450, PUTATIVE (EUROFUNG)-RELATED"/>
    <property type="match status" value="1"/>
</dbReference>